<dbReference type="RefSeq" id="XP_018658846.1">
    <property type="nucleotide sequence ID" value="XM_018807941.1"/>
</dbReference>
<evidence type="ECO:0000256" key="2">
    <source>
        <dbReference type="SAM" id="Phobius"/>
    </source>
</evidence>
<feature type="transmembrane region" description="Helical" evidence="2">
    <location>
        <begin position="197"/>
        <end position="218"/>
    </location>
</feature>
<evidence type="ECO:0000313" key="3">
    <source>
        <dbReference type="EMBL" id="PON22820.1"/>
    </source>
</evidence>
<protein>
    <submittedName>
        <fullName evidence="3">Uncharacterized protein</fullName>
    </submittedName>
</protein>
<dbReference type="Proteomes" id="UP000054821">
    <property type="component" value="Unassembled WGS sequence"/>
</dbReference>
<sequence length="475" mass="51371">MDKTVHIDDSHVAQDVFGCSAECRAQFLTVLASSDRMLKTIICQTLPDEHGGGRDDFHIPYYCGSQPCKINGKDDADQQFIISRLISVCESDELFKLAPPDQDHAVSDDEQEHIHRPEKLFTAPAVAFPAATPSESVKEGFHTVTIKDRFSGIPSAVPDLTASDLSATHLATPTESSKYQHQQRSTVANQVSSTTKVTIGISVMVGVLVIIGFILWHLRMNIRFRNKKRISRPMKSSSPPASPLISPSSSHTAPPKAPLTPPARLQERRFLLPRALSLGRTNQHRQYQDVSVRDKAGMPLTPLSPLSVSRVRRSPGEGERRGITATTTISLTTSPTRPRRDDTPSESSISSVFSHVSTARATSNASTSSAPNNYTSVTAAESPRLPSRVYEVSPTVGRLASPGPPPTRALPSLPLDGRASPWKPPLSPTGLARRGSPSIESISESSIGPKWLEGIDGGAFEVTEKGEACEEPVVE</sequence>
<evidence type="ECO:0000256" key="1">
    <source>
        <dbReference type="SAM" id="MobiDB-lite"/>
    </source>
</evidence>
<keyword evidence="2" id="KW-0812">Transmembrane</keyword>
<evidence type="ECO:0000313" key="4">
    <source>
        <dbReference type="Proteomes" id="UP000054821"/>
    </source>
</evidence>
<feature type="compositionally biased region" description="Low complexity" evidence="1">
    <location>
        <begin position="236"/>
        <end position="254"/>
    </location>
</feature>
<accession>A0A2P4ZEW4</accession>
<proteinExistence type="predicted"/>
<comment type="caution">
    <text evidence="3">The sequence shown here is derived from an EMBL/GenBank/DDBJ whole genome shotgun (WGS) entry which is preliminary data.</text>
</comment>
<name>A0A2P4ZEW4_9HYPO</name>
<dbReference type="GeneID" id="29988024"/>
<feature type="compositionally biased region" description="Low complexity" evidence="1">
    <location>
        <begin position="323"/>
        <end position="336"/>
    </location>
</feature>
<keyword evidence="4" id="KW-1185">Reference proteome</keyword>
<feature type="region of interest" description="Disordered" evidence="1">
    <location>
        <begin position="230"/>
        <end position="354"/>
    </location>
</feature>
<reference evidence="3 4" key="1">
    <citation type="journal article" date="2016" name="Genome Announc.">
        <title>Draft Whole-Genome Sequence of Trichoderma gamsii T6085, a Promising Biocontrol Agent of Fusarium Head Blight on Wheat.</title>
        <authorList>
            <person name="Baroncelli R."/>
            <person name="Zapparata A."/>
            <person name="Piaggeschi G."/>
            <person name="Sarrocco S."/>
            <person name="Vannacci G."/>
        </authorList>
    </citation>
    <scope>NUCLEOTIDE SEQUENCE [LARGE SCALE GENOMIC DNA]</scope>
    <source>
        <strain evidence="3 4">T6085</strain>
    </source>
</reference>
<feature type="region of interest" description="Disordered" evidence="1">
    <location>
        <begin position="395"/>
        <end position="450"/>
    </location>
</feature>
<feature type="compositionally biased region" description="Low complexity" evidence="1">
    <location>
        <begin position="435"/>
        <end position="449"/>
    </location>
</feature>
<gene>
    <name evidence="3" type="ORF">TGAM01_v208300</name>
</gene>
<feature type="compositionally biased region" description="Low complexity" evidence="1">
    <location>
        <begin position="345"/>
        <end position="354"/>
    </location>
</feature>
<dbReference type="EMBL" id="JPDN02000034">
    <property type="protein sequence ID" value="PON22820.1"/>
    <property type="molecule type" value="Genomic_DNA"/>
</dbReference>
<keyword evidence="2" id="KW-1133">Transmembrane helix</keyword>
<dbReference type="STRING" id="398673.A0A2P4ZEW4"/>
<dbReference type="AlphaFoldDB" id="A0A2P4ZEW4"/>
<feature type="compositionally biased region" description="Polar residues" evidence="1">
    <location>
        <begin position="279"/>
        <end position="289"/>
    </location>
</feature>
<keyword evidence="2" id="KW-0472">Membrane</keyword>
<organism evidence="3 4">
    <name type="scientific">Trichoderma gamsii</name>
    <dbReference type="NCBI Taxonomy" id="398673"/>
    <lineage>
        <taxon>Eukaryota</taxon>
        <taxon>Fungi</taxon>
        <taxon>Dikarya</taxon>
        <taxon>Ascomycota</taxon>
        <taxon>Pezizomycotina</taxon>
        <taxon>Sordariomycetes</taxon>
        <taxon>Hypocreomycetidae</taxon>
        <taxon>Hypocreales</taxon>
        <taxon>Hypocreaceae</taxon>
        <taxon>Trichoderma</taxon>
    </lineage>
</organism>